<sequence>MTPQSSPLEVTVLTGMSGAGRSTAADALEDLGYFVIDNLPPALIGKVADLARSGDRVNKYVLVVDVRSGLFVEDLIDALSDLEATGAQTRVIFLDAADEVLVRRYEATRRRHPLADSERVVDGIARERSLLENLKGRADVVLDTSSLNVHELRDRVRDVCLGEHRPGTLQISVVSFGYKHGVPVDVDLVFDVRFIPNPHWIEELRPLDGTDLAVKEYVLEQPVTPKYLESVTNLFALTLPAYESEGKSYLSVAFGCTGGRHRSVAVSEAFVGILGELGYSATVRHRDRLKD</sequence>
<accession>A0A6J6X952</accession>
<reference evidence="6" key="1">
    <citation type="submission" date="2020-05" db="EMBL/GenBank/DDBJ databases">
        <authorList>
            <person name="Chiriac C."/>
            <person name="Salcher M."/>
            <person name="Ghai R."/>
            <person name="Kavagutti S V."/>
        </authorList>
    </citation>
    <scope>NUCLEOTIDE SEQUENCE</scope>
</reference>
<dbReference type="AlphaFoldDB" id="A0A6J6X952"/>
<name>A0A6J6X952_9ZZZZ</name>
<dbReference type="Pfam" id="PF22740">
    <property type="entry name" value="PapZ_C"/>
    <property type="match status" value="1"/>
</dbReference>
<gene>
    <name evidence="6" type="ORF">UFOPK2996_00591</name>
</gene>
<evidence type="ECO:0000256" key="3">
    <source>
        <dbReference type="ARBA" id="ARBA00023134"/>
    </source>
</evidence>
<evidence type="ECO:0000256" key="2">
    <source>
        <dbReference type="ARBA" id="ARBA00022840"/>
    </source>
</evidence>
<evidence type="ECO:0000256" key="1">
    <source>
        <dbReference type="ARBA" id="ARBA00022741"/>
    </source>
</evidence>
<evidence type="ECO:0000259" key="5">
    <source>
        <dbReference type="Pfam" id="PF22740"/>
    </source>
</evidence>
<dbReference type="InterPro" id="IPR027417">
    <property type="entry name" value="P-loop_NTPase"/>
</dbReference>
<dbReference type="InterPro" id="IPR005337">
    <property type="entry name" value="RapZ-like"/>
</dbReference>
<dbReference type="NCBIfam" id="NF003828">
    <property type="entry name" value="PRK05416.1"/>
    <property type="match status" value="1"/>
</dbReference>
<keyword evidence="2" id="KW-0067">ATP-binding</keyword>
<dbReference type="InterPro" id="IPR053931">
    <property type="entry name" value="RapZ_C"/>
</dbReference>
<dbReference type="PANTHER" id="PTHR30448:SF0">
    <property type="entry name" value="RNASE ADAPTER PROTEIN RAPZ"/>
    <property type="match status" value="1"/>
</dbReference>
<dbReference type="PIRSF" id="PIRSF005052">
    <property type="entry name" value="P-loopkin"/>
    <property type="match status" value="1"/>
</dbReference>
<evidence type="ECO:0000313" key="6">
    <source>
        <dbReference type="EMBL" id="CAB4792715.1"/>
    </source>
</evidence>
<dbReference type="Gene3D" id="3.40.50.300">
    <property type="entry name" value="P-loop containing nucleotide triphosphate hydrolases"/>
    <property type="match status" value="1"/>
</dbReference>
<dbReference type="PANTHER" id="PTHR30448">
    <property type="entry name" value="RNASE ADAPTER PROTEIN RAPZ"/>
    <property type="match status" value="1"/>
</dbReference>
<dbReference type="GO" id="GO:0005525">
    <property type="term" value="F:GTP binding"/>
    <property type="evidence" value="ECO:0007669"/>
    <property type="project" value="UniProtKB-KW"/>
</dbReference>
<feature type="domain" description="RapZ C-terminal" evidence="5">
    <location>
        <begin position="169"/>
        <end position="287"/>
    </location>
</feature>
<dbReference type="GO" id="GO:0005524">
    <property type="term" value="F:ATP binding"/>
    <property type="evidence" value="ECO:0007669"/>
    <property type="project" value="UniProtKB-KW"/>
</dbReference>
<evidence type="ECO:0000259" key="4">
    <source>
        <dbReference type="Pfam" id="PF03668"/>
    </source>
</evidence>
<organism evidence="6">
    <name type="scientific">freshwater metagenome</name>
    <dbReference type="NCBI Taxonomy" id="449393"/>
    <lineage>
        <taxon>unclassified sequences</taxon>
        <taxon>metagenomes</taxon>
        <taxon>ecological metagenomes</taxon>
    </lineage>
</organism>
<dbReference type="EMBL" id="CAFAAH010000059">
    <property type="protein sequence ID" value="CAB4792715.1"/>
    <property type="molecule type" value="Genomic_DNA"/>
</dbReference>
<dbReference type="Pfam" id="PF03668">
    <property type="entry name" value="RapZ-like_N"/>
    <property type="match status" value="1"/>
</dbReference>
<dbReference type="SUPFAM" id="SSF52540">
    <property type="entry name" value="P-loop containing nucleoside triphosphate hydrolases"/>
    <property type="match status" value="1"/>
</dbReference>
<protein>
    <submittedName>
        <fullName evidence="6">Unannotated protein</fullName>
    </submittedName>
</protein>
<dbReference type="HAMAP" id="MF_00636">
    <property type="entry name" value="RapZ_like"/>
    <property type="match status" value="1"/>
</dbReference>
<keyword evidence="3" id="KW-0342">GTP-binding</keyword>
<keyword evidence="1" id="KW-0547">Nucleotide-binding</keyword>
<feature type="domain" description="RapZ-like N-terminal" evidence="4">
    <location>
        <begin position="9"/>
        <end position="162"/>
    </location>
</feature>
<dbReference type="InterPro" id="IPR053930">
    <property type="entry name" value="RapZ-like_N"/>
</dbReference>
<proteinExistence type="inferred from homology"/>